<name>A0ABS4FR44_9BACL</name>
<dbReference type="InterPro" id="IPR050273">
    <property type="entry name" value="GppA/Ppx_hydrolase"/>
</dbReference>
<evidence type="ECO:0000313" key="5">
    <source>
        <dbReference type="Proteomes" id="UP001519272"/>
    </source>
</evidence>
<dbReference type="SUPFAM" id="SSF53067">
    <property type="entry name" value="Actin-like ATPase domain"/>
    <property type="match status" value="2"/>
</dbReference>
<dbReference type="InterPro" id="IPR043129">
    <property type="entry name" value="ATPase_NBD"/>
</dbReference>
<dbReference type="InterPro" id="IPR003695">
    <property type="entry name" value="Ppx_GppA_N"/>
</dbReference>
<evidence type="ECO:0000259" key="2">
    <source>
        <dbReference type="Pfam" id="PF02541"/>
    </source>
</evidence>
<comment type="similarity">
    <text evidence="1">Belongs to the GppA/Ppx family.</text>
</comment>
<dbReference type="PANTHER" id="PTHR30005:SF0">
    <property type="entry name" value="RETROGRADE REGULATION PROTEIN 2"/>
    <property type="match status" value="1"/>
</dbReference>
<dbReference type="GO" id="GO:0008894">
    <property type="term" value="F:guanosine-5'-triphosphate,3'-diphosphate diphosphatase activity"/>
    <property type="evidence" value="ECO:0007669"/>
    <property type="project" value="UniProtKB-EC"/>
</dbReference>
<feature type="domain" description="Ppx/GppA phosphatase C-terminal" evidence="3">
    <location>
        <begin position="335"/>
        <end position="476"/>
    </location>
</feature>
<proteinExistence type="inferred from homology"/>
<keyword evidence="4" id="KW-0378">Hydrolase</keyword>
<reference evidence="4 5" key="1">
    <citation type="submission" date="2021-03" db="EMBL/GenBank/DDBJ databases">
        <title>Genomic Encyclopedia of Type Strains, Phase IV (KMG-IV): sequencing the most valuable type-strain genomes for metagenomic binning, comparative biology and taxonomic classification.</title>
        <authorList>
            <person name="Goeker M."/>
        </authorList>
    </citation>
    <scope>NUCLEOTIDE SEQUENCE [LARGE SCALE GENOMIC DNA]</scope>
    <source>
        <strain evidence="4 5">DSM 14349</strain>
    </source>
</reference>
<sequence>MHDSQTTLGVMDIGSNSIRLAVYEVTDSKAYRLIYENKESARLSQKINEEGAISYQDILTVTPILAQFGLICTKYGCHEVIVAATAAIRNATNQEQIIKVIYEETGLKVTVLTGEQEAYYGFLGVVSTMDINDGFIIDIGGGSSEITLFRHRKVVSSVSLPLGAVNGQELFSKDGVWDEQSIKALQARVTQLITPHAWIKNNPHLPLIGLGGTSRTLAKMDQRRVDYPMNVAHYYKIEGNSLKHYEKLLPELPLDKRKAIDGLAKSRADIIVPGIIILNTIYNYIHADYYLVSGTGLREGLMLEAEKISVPAKGEVVPFQINNILAFDNASSKGHVEQVQHNAELLYESLYSLGNDNPDDKILLYAAAKLYQIGMNIRYHQYDKHTFYWLTHVPMIGLDHHQALISACIASGMMPNKKALATYKSMLNGEDFTQIERLSAILQLAIALDVSRTQSLEIEHVVRNEDTLTLRLLAKQEAPLELRELEGLTKSFKKAWGVNLKVKLEPSSMP</sequence>
<gene>
    <name evidence="4" type="ORF">J2Z32_001437</name>
</gene>
<evidence type="ECO:0000259" key="3">
    <source>
        <dbReference type="Pfam" id="PF21447"/>
    </source>
</evidence>
<dbReference type="Gene3D" id="3.30.420.40">
    <property type="match status" value="1"/>
</dbReference>
<protein>
    <submittedName>
        <fullName evidence="4">Exopolyphosphatase/guanosine-5'-triphosphate, 3'-diphosphate pyrophosphatase</fullName>
        <ecNumber evidence="4">3.6.1.11</ecNumber>
        <ecNumber evidence="4">3.6.1.40</ecNumber>
    </submittedName>
</protein>
<dbReference type="PANTHER" id="PTHR30005">
    <property type="entry name" value="EXOPOLYPHOSPHATASE"/>
    <property type="match status" value="1"/>
</dbReference>
<evidence type="ECO:0000313" key="4">
    <source>
        <dbReference type="EMBL" id="MBP1904813.1"/>
    </source>
</evidence>
<organism evidence="4 5">
    <name type="scientific">Paenibacillus turicensis</name>
    <dbReference type="NCBI Taxonomy" id="160487"/>
    <lineage>
        <taxon>Bacteria</taxon>
        <taxon>Bacillati</taxon>
        <taxon>Bacillota</taxon>
        <taxon>Bacilli</taxon>
        <taxon>Bacillales</taxon>
        <taxon>Paenibacillaceae</taxon>
        <taxon>Paenibacillus</taxon>
    </lineage>
</organism>
<keyword evidence="5" id="KW-1185">Reference proteome</keyword>
<dbReference type="EMBL" id="JAGGKG010000005">
    <property type="protein sequence ID" value="MBP1904813.1"/>
    <property type="molecule type" value="Genomic_DNA"/>
</dbReference>
<dbReference type="Pfam" id="PF02541">
    <property type="entry name" value="Ppx-GppA"/>
    <property type="match status" value="1"/>
</dbReference>
<feature type="domain" description="Ppx/GppA phosphatase N-terminal" evidence="2">
    <location>
        <begin position="22"/>
        <end position="305"/>
    </location>
</feature>
<evidence type="ECO:0000256" key="1">
    <source>
        <dbReference type="ARBA" id="ARBA00007125"/>
    </source>
</evidence>
<dbReference type="Pfam" id="PF21447">
    <property type="entry name" value="Ppx-GppA_III"/>
    <property type="match status" value="1"/>
</dbReference>
<dbReference type="SUPFAM" id="SSF109604">
    <property type="entry name" value="HD-domain/PDEase-like"/>
    <property type="match status" value="1"/>
</dbReference>
<dbReference type="RefSeq" id="WP_210088486.1">
    <property type="nucleotide sequence ID" value="NZ_JAGGKG010000005.1"/>
</dbReference>
<dbReference type="EC" id="3.6.1.40" evidence="4"/>
<dbReference type="GO" id="GO:0004309">
    <property type="term" value="F:exopolyphosphatase activity"/>
    <property type="evidence" value="ECO:0007669"/>
    <property type="project" value="UniProtKB-EC"/>
</dbReference>
<dbReference type="CDD" id="cd24052">
    <property type="entry name" value="ASKHA_NBD_HpPPX-GppA-like"/>
    <property type="match status" value="1"/>
</dbReference>
<comment type="caution">
    <text evidence="4">The sequence shown here is derived from an EMBL/GenBank/DDBJ whole genome shotgun (WGS) entry which is preliminary data.</text>
</comment>
<dbReference type="InterPro" id="IPR048950">
    <property type="entry name" value="Ppx_GppA_C"/>
</dbReference>
<dbReference type="Gene3D" id="1.10.3210.10">
    <property type="entry name" value="Hypothetical protein af1432"/>
    <property type="match status" value="1"/>
</dbReference>
<dbReference type="Proteomes" id="UP001519272">
    <property type="component" value="Unassembled WGS sequence"/>
</dbReference>
<dbReference type="EC" id="3.6.1.11" evidence="4"/>
<accession>A0ABS4FR44</accession>
<dbReference type="Gene3D" id="3.30.420.150">
    <property type="entry name" value="Exopolyphosphatase. Domain 2"/>
    <property type="match status" value="1"/>
</dbReference>